<dbReference type="AlphaFoldDB" id="A0A9P8KCY8"/>
<comment type="caution">
    <text evidence="1">The sequence shown here is derived from an EMBL/GenBank/DDBJ whole genome shotgun (WGS) entry which is preliminary data.</text>
</comment>
<accession>A0A9P8KCY8</accession>
<evidence type="ECO:0000313" key="1">
    <source>
        <dbReference type="EMBL" id="KAH0237668.1"/>
    </source>
</evidence>
<dbReference type="EMBL" id="JAHFYH010000001">
    <property type="protein sequence ID" value="KAH0237668.1"/>
    <property type="molecule type" value="Genomic_DNA"/>
</dbReference>
<reference evidence="1" key="1">
    <citation type="journal article" date="2021" name="J Fungi (Basel)">
        <title>Virulence traits and population genomics of the black yeast Aureobasidium melanogenum.</title>
        <authorList>
            <person name="Cernosa A."/>
            <person name="Sun X."/>
            <person name="Gostincar C."/>
            <person name="Fang C."/>
            <person name="Gunde-Cimerman N."/>
            <person name="Song Z."/>
        </authorList>
    </citation>
    <scope>NUCLEOTIDE SEQUENCE</scope>
    <source>
        <strain evidence="1">EXF-8016</strain>
    </source>
</reference>
<name>A0A9P8KCY8_AURME</name>
<sequence length="350" mass="40287">MCFEFRQRWSVRRCWAGLMSKFSYSMTSPRSPSTPSPCCSPQSVIAALCLRRLTFELFLADAFRLSATNRQGPSVLDIRATTATRPTRPAAATAVCVAAIAVSMCAWKGRCAWTRYRILIKRVQPRSNKLVFGLVKHLEPQLWRFRKPNASRPPALPLFTRLSSLNFCHIDSPIAPLRHRYRTPTGCWPLATADHANMLSLLSRTTYRLQSFFLSSTASPLAVLGRVNYSSLPEPDCTPTHRYRYASDHHYHQRESLRTWITKNSWVRDLDWPTHKPVYAQDKVLRQCPACHRYRHIKLWWQDKKTDDFLCHPCFTNDWSRALPIGYADKVFGRRKSSETKSGSPSKPEP</sequence>
<feature type="non-terminal residue" evidence="1">
    <location>
        <position position="350"/>
    </location>
</feature>
<evidence type="ECO:0000313" key="2">
    <source>
        <dbReference type="Proteomes" id="UP000767238"/>
    </source>
</evidence>
<organism evidence="1 2">
    <name type="scientific">Aureobasidium melanogenum</name>
    <name type="common">Aureobasidium pullulans var. melanogenum</name>
    <dbReference type="NCBI Taxonomy" id="46634"/>
    <lineage>
        <taxon>Eukaryota</taxon>
        <taxon>Fungi</taxon>
        <taxon>Dikarya</taxon>
        <taxon>Ascomycota</taxon>
        <taxon>Pezizomycotina</taxon>
        <taxon>Dothideomycetes</taxon>
        <taxon>Dothideomycetidae</taxon>
        <taxon>Dothideales</taxon>
        <taxon>Saccotheciaceae</taxon>
        <taxon>Aureobasidium</taxon>
    </lineage>
</organism>
<reference evidence="1" key="2">
    <citation type="submission" date="2021-08" db="EMBL/GenBank/DDBJ databases">
        <authorList>
            <person name="Gostincar C."/>
            <person name="Sun X."/>
            <person name="Song Z."/>
            <person name="Gunde-Cimerman N."/>
        </authorList>
    </citation>
    <scope>NUCLEOTIDE SEQUENCE</scope>
    <source>
        <strain evidence="1">EXF-8016</strain>
    </source>
</reference>
<protein>
    <submittedName>
        <fullName evidence="1">Uncharacterized protein</fullName>
    </submittedName>
</protein>
<gene>
    <name evidence="1" type="ORF">KCV03_g202</name>
</gene>
<dbReference type="Proteomes" id="UP000767238">
    <property type="component" value="Unassembled WGS sequence"/>
</dbReference>
<proteinExistence type="predicted"/>